<name>M1PC76_DESSD</name>
<dbReference type="OrthoDB" id="6981172at2"/>
<sequence length="255" mass="28735">MTELNIPRTDLDSQEFLELRQATDKISSFLGQRLRDHLSTLRPLFIPRKLLGTYIKSASQQETHGSDKAFAELQESFSALCESPFQLPRKLQPPLPAISNVLECTPLQYELTIDGSDAKAITITSPTRFIVSYQSECPLDRLRGMLSGKEARQTEDMRQAIICHLSLVLLLEHFPNLKTLLEDLRYQVDIYKLPDLGNLPAVMISTPLSTFLPPDKFITEVTQLSGIPAFQEIVSRDAIDNMPDLLQQQLRNPAG</sequence>
<reference evidence="2" key="1">
    <citation type="journal article" date="2013" name="Stand. Genomic Sci.">
        <title>Complete genome sequence of Desulfocapsa sulfexigens, a marine deltaproteobacterium specialized in disproportionating inorganic sulfur compounds.</title>
        <authorList>
            <person name="Finster K.W."/>
            <person name="Kjeldsen K.U."/>
            <person name="Kube M."/>
            <person name="Reinhardt R."/>
            <person name="Mussmann M."/>
            <person name="Amann R."/>
            <person name="Schreiber L."/>
        </authorList>
    </citation>
    <scope>NUCLEOTIDE SEQUENCE [LARGE SCALE GENOMIC DNA]</scope>
    <source>
        <strain evidence="2">DSM 10523 / SB164P1</strain>
    </source>
</reference>
<evidence type="ECO:0000313" key="1">
    <source>
        <dbReference type="EMBL" id="AGF79227.1"/>
    </source>
</evidence>
<dbReference type="HOGENOM" id="CLU_1088722_0_0_7"/>
<accession>M1PC76</accession>
<organism evidence="1 2">
    <name type="scientific">Desulfocapsa sulfexigens (strain DSM 10523 / SB164P1)</name>
    <dbReference type="NCBI Taxonomy" id="1167006"/>
    <lineage>
        <taxon>Bacteria</taxon>
        <taxon>Pseudomonadati</taxon>
        <taxon>Thermodesulfobacteriota</taxon>
        <taxon>Desulfobulbia</taxon>
        <taxon>Desulfobulbales</taxon>
        <taxon>Desulfocapsaceae</taxon>
        <taxon>Desulfocapsa</taxon>
    </lineage>
</organism>
<evidence type="ECO:0000313" key="2">
    <source>
        <dbReference type="Proteomes" id="UP000011721"/>
    </source>
</evidence>
<dbReference type="KEGG" id="dsf:UWK_02691"/>
<dbReference type="AlphaFoldDB" id="M1PC76"/>
<dbReference type="Proteomes" id="UP000011721">
    <property type="component" value="Chromosome"/>
</dbReference>
<dbReference type="STRING" id="1167006.UWK_02691"/>
<proteinExistence type="predicted"/>
<protein>
    <submittedName>
        <fullName evidence="1">Uncharacterized protein</fullName>
    </submittedName>
</protein>
<dbReference type="EMBL" id="CP003985">
    <property type="protein sequence ID" value="AGF79227.1"/>
    <property type="molecule type" value="Genomic_DNA"/>
</dbReference>
<dbReference type="eggNOG" id="ENOG5032V0V">
    <property type="taxonomic scope" value="Bacteria"/>
</dbReference>
<keyword evidence="2" id="KW-1185">Reference proteome</keyword>
<gene>
    <name evidence="1" type="ordered locus">UWK_02691</name>
</gene>
<dbReference type="RefSeq" id="WP_015404913.1">
    <property type="nucleotide sequence ID" value="NC_020304.1"/>
</dbReference>